<organism evidence="2 3">
    <name type="scientific">Bombyx mori</name>
    <name type="common">Silk moth</name>
    <dbReference type="NCBI Taxonomy" id="7091"/>
    <lineage>
        <taxon>Eukaryota</taxon>
        <taxon>Metazoa</taxon>
        <taxon>Ecdysozoa</taxon>
        <taxon>Arthropoda</taxon>
        <taxon>Hexapoda</taxon>
        <taxon>Insecta</taxon>
        <taxon>Pterygota</taxon>
        <taxon>Neoptera</taxon>
        <taxon>Endopterygota</taxon>
        <taxon>Lepidoptera</taxon>
        <taxon>Glossata</taxon>
        <taxon>Ditrysia</taxon>
        <taxon>Bombycoidea</taxon>
        <taxon>Bombycidae</taxon>
        <taxon>Bombycinae</taxon>
        <taxon>Bombyx</taxon>
    </lineage>
</organism>
<feature type="chain" id="PRO_5035895838" evidence="1">
    <location>
        <begin position="19"/>
        <end position="112"/>
    </location>
</feature>
<dbReference type="AlphaFoldDB" id="A0A8R1WM96"/>
<reference evidence="2" key="2">
    <citation type="submission" date="2022-06" db="UniProtKB">
        <authorList>
            <consortium name="EnsemblMetazoa"/>
        </authorList>
    </citation>
    <scope>IDENTIFICATION</scope>
    <source>
        <strain evidence="2">p50T (Dazao)</strain>
    </source>
</reference>
<accession>A0A8R1WM96</accession>
<reference evidence="3" key="1">
    <citation type="journal article" date="2008" name="Insect Biochem. Mol. Biol.">
        <title>The genome of a lepidopteran model insect, the silkworm Bombyx mori.</title>
        <authorList>
            <consortium name="International Silkworm Genome Consortium"/>
        </authorList>
    </citation>
    <scope>NUCLEOTIDE SEQUENCE [LARGE SCALE GENOMIC DNA]</scope>
    <source>
        <strain evidence="3">p50T</strain>
    </source>
</reference>
<dbReference type="EnsemblMetazoa" id="XM_004930129.2">
    <property type="protein sequence ID" value="XP_004930186.1"/>
    <property type="gene ID" value="LOC101746063"/>
</dbReference>
<protein>
    <submittedName>
        <fullName evidence="2">Uncharacterized protein</fullName>
    </submittedName>
</protein>
<keyword evidence="3" id="KW-1185">Reference proteome</keyword>
<dbReference type="OrthoDB" id="6783084at2759"/>
<feature type="signal peptide" evidence="1">
    <location>
        <begin position="1"/>
        <end position="18"/>
    </location>
</feature>
<gene>
    <name evidence="2" type="primary">101746063</name>
</gene>
<dbReference type="KEGG" id="bmor:101746063"/>
<evidence type="ECO:0000313" key="3">
    <source>
        <dbReference type="Proteomes" id="UP000005204"/>
    </source>
</evidence>
<evidence type="ECO:0000256" key="1">
    <source>
        <dbReference type="SAM" id="SignalP"/>
    </source>
</evidence>
<name>A0A8R1WM96_BOMMO</name>
<proteinExistence type="predicted"/>
<keyword evidence="1" id="KW-0732">Signal</keyword>
<evidence type="ECO:0000313" key="2">
    <source>
        <dbReference type="EnsemblMetazoa" id="XP_004930186.1"/>
    </source>
</evidence>
<sequence>MRSLTFVLLAAILGTALAVGQYYVPRSYYTIDSDGHESQPVPLRRLRRSLNPYPYSYNQGAEGSADVSGVALTRTKAKARSRTITRSRGSGVGDWGVPAGEFGDNLNVLRYF</sequence>
<dbReference type="Proteomes" id="UP000005204">
    <property type="component" value="Unassembled WGS sequence"/>
</dbReference>